<proteinExistence type="predicted"/>
<accession>Q3JK40</accession>
<dbReference type="InterPro" id="IPR046847">
    <property type="entry name" value="Xre-like_HTH"/>
</dbReference>
<dbReference type="EMBL" id="CP000125">
    <property type="protein sequence ID" value="ABA53445.1"/>
    <property type="molecule type" value="Genomic_DNA"/>
</dbReference>
<reference evidence="3 4" key="1">
    <citation type="submission" date="2005-09" db="EMBL/GenBank/DDBJ databases">
        <authorList>
            <person name="Woods D.E."/>
            <person name="Nierman W.C."/>
        </authorList>
    </citation>
    <scope>NUCLEOTIDE SEQUENCE [LARGE SCALE GENOMIC DNA]</scope>
    <source>
        <strain evidence="3 4">1710b</strain>
    </source>
</reference>
<feature type="domain" description="Antitoxin Xre/MbcA/ParS-like toxin-binding" evidence="1">
    <location>
        <begin position="166"/>
        <end position="220"/>
    </location>
</feature>
<organism evidence="3 4">
    <name type="scientific">Burkholderia pseudomallei (strain 1710b)</name>
    <dbReference type="NCBI Taxonomy" id="320372"/>
    <lineage>
        <taxon>Bacteria</taxon>
        <taxon>Pseudomonadati</taxon>
        <taxon>Pseudomonadota</taxon>
        <taxon>Betaproteobacteria</taxon>
        <taxon>Burkholderiales</taxon>
        <taxon>Burkholderiaceae</taxon>
        <taxon>Burkholderia</taxon>
        <taxon>pseudomallei group</taxon>
    </lineage>
</organism>
<dbReference type="AlphaFoldDB" id="Q3JK40"/>
<feature type="domain" description="Antitoxin Xre-like helix-turn-helix" evidence="2">
    <location>
        <begin position="103"/>
        <end position="161"/>
    </location>
</feature>
<evidence type="ECO:0000313" key="4">
    <source>
        <dbReference type="Proteomes" id="UP000002700"/>
    </source>
</evidence>
<protein>
    <submittedName>
        <fullName evidence="3">Uncharacterized protein</fullName>
    </submittedName>
</protein>
<dbReference type="Pfam" id="PF20432">
    <property type="entry name" value="Xre-like-HTH"/>
    <property type="match status" value="1"/>
</dbReference>
<dbReference type="HOGENOM" id="CLU_078721_0_0_4"/>
<sequence length="222" mass="24454">MSGWSSRRRTLGKAGCHPCRGLLALARTVALERQPENQLANSFHFDPIKTIAIRSLFGSAIIFLAKIPKWTNLVSRFISRLTAMSRPALKPFSTPPAATVEQMSAAGLRAFFNIARDWNLSTDEQLVLLGSPGRSTFFKWKASPQTARLTHDTLERLSLVLGIYKALQILLPQPAAADSWVKRPNDAAPFNGKRALDRMLAGNVSDLVAVRQYLDAARGGWA</sequence>
<dbReference type="KEGG" id="bpm:BURPS1710b_A0905"/>
<evidence type="ECO:0000259" key="2">
    <source>
        <dbReference type="Pfam" id="PF20432"/>
    </source>
</evidence>
<evidence type="ECO:0000259" key="1">
    <source>
        <dbReference type="Pfam" id="PF09722"/>
    </source>
</evidence>
<name>Q3JK40_BURP1</name>
<dbReference type="GO" id="GO:0003677">
    <property type="term" value="F:DNA binding"/>
    <property type="evidence" value="ECO:0007669"/>
    <property type="project" value="InterPro"/>
</dbReference>
<dbReference type="Proteomes" id="UP000002700">
    <property type="component" value="Chromosome II"/>
</dbReference>
<dbReference type="InterPro" id="IPR024467">
    <property type="entry name" value="Xre/MbcA/ParS-like_toxin-bd"/>
</dbReference>
<dbReference type="EnsemblBacteria" id="ABA53445">
    <property type="protein sequence ID" value="ABA53445"/>
    <property type="gene ID" value="BURPS1710b_A0905"/>
</dbReference>
<dbReference type="Pfam" id="PF09722">
    <property type="entry name" value="Xre_MbcA_ParS_C"/>
    <property type="match status" value="1"/>
</dbReference>
<evidence type="ECO:0000313" key="3">
    <source>
        <dbReference type="EMBL" id="ABA53445.1"/>
    </source>
</evidence>
<gene>
    <name evidence="3" type="ordered locus">BURPS1710b_A0905</name>
</gene>